<organism evidence="10 11">
    <name type="scientific">Monilinia laxa</name>
    <name type="common">Brown rot fungus</name>
    <name type="synonym">Sclerotinia laxa</name>
    <dbReference type="NCBI Taxonomy" id="61186"/>
    <lineage>
        <taxon>Eukaryota</taxon>
        <taxon>Fungi</taxon>
        <taxon>Dikarya</taxon>
        <taxon>Ascomycota</taxon>
        <taxon>Pezizomycotina</taxon>
        <taxon>Leotiomycetes</taxon>
        <taxon>Helotiales</taxon>
        <taxon>Sclerotiniaceae</taxon>
        <taxon>Monilinia</taxon>
    </lineage>
</organism>
<gene>
    <name evidence="10" type="ORF">EYC80_010049</name>
</gene>
<dbReference type="PANTHER" id="PTHR33048">
    <property type="entry name" value="PTH11-LIKE INTEGRAL MEMBRANE PROTEIN (AFU_ORTHOLOGUE AFUA_5G11245)"/>
    <property type="match status" value="1"/>
</dbReference>
<keyword evidence="6" id="KW-0175">Coiled coil</keyword>
<dbReference type="PANTHER" id="PTHR33048:SF47">
    <property type="entry name" value="INTEGRAL MEMBRANE PROTEIN-RELATED"/>
    <property type="match status" value="1"/>
</dbReference>
<evidence type="ECO:0000256" key="4">
    <source>
        <dbReference type="ARBA" id="ARBA00023136"/>
    </source>
</evidence>
<comment type="caution">
    <text evidence="10">The sequence shown here is derived from an EMBL/GenBank/DDBJ whole genome shotgun (WGS) entry which is preliminary data.</text>
</comment>
<feature type="transmembrane region" description="Helical" evidence="8">
    <location>
        <begin position="72"/>
        <end position="89"/>
    </location>
</feature>
<dbReference type="InterPro" id="IPR049326">
    <property type="entry name" value="Rhodopsin_dom_fungi"/>
</dbReference>
<protein>
    <recommendedName>
        <fullName evidence="9">Rhodopsin domain-containing protein</fullName>
    </recommendedName>
</protein>
<keyword evidence="4 8" id="KW-0472">Membrane</keyword>
<feature type="transmembrane region" description="Helical" evidence="8">
    <location>
        <begin position="150"/>
        <end position="172"/>
    </location>
</feature>
<reference evidence="10 11" key="1">
    <citation type="submission" date="2019-06" db="EMBL/GenBank/DDBJ databases">
        <title>Genome Sequence of the Brown Rot Fungal Pathogen Monilinia laxa.</title>
        <authorList>
            <person name="De Miccolis Angelini R.M."/>
            <person name="Landi L."/>
            <person name="Abate D."/>
            <person name="Pollastro S."/>
            <person name="Romanazzi G."/>
            <person name="Faretra F."/>
        </authorList>
    </citation>
    <scope>NUCLEOTIDE SEQUENCE [LARGE SCALE GENOMIC DNA]</scope>
    <source>
        <strain evidence="10 11">Mlax316</strain>
    </source>
</reference>
<feature type="region of interest" description="Disordered" evidence="7">
    <location>
        <begin position="432"/>
        <end position="464"/>
    </location>
</feature>
<proteinExistence type="inferred from homology"/>
<feature type="transmembrane region" description="Helical" evidence="8">
    <location>
        <begin position="202"/>
        <end position="224"/>
    </location>
</feature>
<evidence type="ECO:0000256" key="8">
    <source>
        <dbReference type="SAM" id="Phobius"/>
    </source>
</evidence>
<name>A0A5N6JS56_MONLA</name>
<feature type="transmembrane region" description="Helical" evidence="8">
    <location>
        <begin position="38"/>
        <end position="60"/>
    </location>
</feature>
<evidence type="ECO:0000256" key="3">
    <source>
        <dbReference type="ARBA" id="ARBA00022989"/>
    </source>
</evidence>
<dbReference type="Proteomes" id="UP000326757">
    <property type="component" value="Unassembled WGS sequence"/>
</dbReference>
<evidence type="ECO:0000256" key="6">
    <source>
        <dbReference type="SAM" id="Coils"/>
    </source>
</evidence>
<feature type="transmembrane region" description="Helical" evidence="8">
    <location>
        <begin position="109"/>
        <end position="130"/>
    </location>
</feature>
<feature type="transmembrane region" description="Helical" evidence="8">
    <location>
        <begin position="236"/>
        <end position="256"/>
    </location>
</feature>
<feature type="transmembrane region" description="Helical" evidence="8">
    <location>
        <begin position="268"/>
        <end position="288"/>
    </location>
</feature>
<dbReference type="AlphaFoldDB" id="A0A5N6JS56"/>
<evidence type="ECO:0000256" key="5">
    <source>
        <dbReference type="ARBA" id="ARBA00038359"/>
    </source>
</evidence>
<evidence type="ECO:0000313" key="11">
    <source>
        <dbReference type="Proteomes" id="UP000326757"/>
    </source>
</evidence>
<accession>A0A5N6JS56</accession>
<comment type="subcellular location">
    <subcellularLocation>
        <location evidence="1">Membrane</location>
        <topology evidence="1">Multi-pass membrane protein</topology>
    </subcellularLocation>
</comment>
<feature type="domain" description="Rhodopsin" evidence="9">
    <location>
        <begin position="56"/>
        <end position="293"/>
    </location>
</feature>
<evidence type="ECO:0000313" key="10">
    <source>
        <dbReference type="EMBL" id="KAB8291369.1"/>
    </source>
</evidence>
<dbReference type="GO" id="GO:0016020">
    <property type="term" value="C:membrane"/>
    <property type="evidence" value="ECO:0007669"/>
    <property type="project" value="UniProtKB-SubCell"/>
</dbReference>
<evidence type="ECO:0000259" key="9">
    <source>
        <dbReference type="Pfam" id="PF20684"/>
    </source>
</evidence>
<dbReference type="OrthoDB" id="444631at2759"/>
<dbReference type="Pfam" id="PF20684">
    <property type="entry name" value="Fung_rhodopsin"/>
    <property type="match status" value="1"/>
</dbReference>
<evidence type="ECO:0000256" key="2">
    <source>
        <dbReference type="ARBA" id="ARBA00022692"/>
    </source>
</evidence>
<sequence>MLSSSVIPRQAINIEGPTIAAPTGFVSIFDNPPNGNHIALPIITVCVVVSAVFYMVRFYAKYLVEEFHVSDYLTVVAFPLYWVYIYYSYRLSWTPGYLVHGWDIRLKDIAAFSYVCWLATLFYLWIIALVKCAILLEWTTIFVPNRRHSIFAWACFATCGAVCCLSIIIFVMDIANCTPFRHNWDPLIPGGFCRFSVPKASIASAVTNLVLDFVPILLAQNAIWKLHMSREKKIGISFIFLIGITGCAAGIVRLYFATRFLSSDDVTYFFSIMALCSLCEATCANLILCVPYTPRALSGIQQTKLITGLRSYMTFKSSSNYINNSDAFGEVKDIPLLPLEKRGEHYKNLHEELRTKYNKLCCQNACLQDKLDTLEAKSETTTSQKGQAELQEELDDLQTELDLARETFADSQRAHKLELDDLNQQLRKKHLVSYSSTRDNDRKSRLPDPNILEDIDGKLNDYEN</sequence>
<keyword evidence="11" id="KW-1185">Reference proteome</keyword>
<feature type="coiled-coil region" evidence="6">
    <location>
        <begin position="357"/>
        <end position="414"/>
    </location>
</feature>
<evidence type="ECO:0000256" key="7">
    <source>
        <dbReference type="SAM" id="MobiDB-lite"/>
    </source>
</evidence>
<feature type="compositionally biased region" description="Basic and acidic residues" evidence="7">
    <location>
        <begin position="455"/>
        <end position="464"/>
    </location>
</feature>
<keyword evidence="3 8" id="KW-1133">Transmembrane helix</keyword>
<keyword evidence="2 8" id="KW-0812">Transmembrane</keyword>
<comment type="similarity">
    <text evidence="5">Belongs to the SAT4 family.</text>
</comment>
<dbReference type="EMBL" id="VIGI01000015">
    <property type="protein sequence ID" value="KAB8291369.1"/>
    <property type="molecule type" value="Genomic_DNA"/>
</dbReference>
<dbReference type="InterPro" id="IPR052337">
    <property type="entry name" value="SAT4-like"/>
</dbReference>
<evidence type="ECO:0000256" key="1">
    <source>
        <dbReference type="ARBA" id="ARBA00004141"/>
    </source>
</evidence>